<comment type="caution">
    <text evidence="4">The sequence shown here is derived from an EMBL/GenBank/DDBJ whole genome shotgun (WGS) entry which is preliminary data.</text>
</comment>
<evidence type="ECO:0000256" key="2">
    <source>
        <dbReference type="SAM" id="SignalP"/>
    </source>
</evidence>
<accession>A0ABV6N787</accession>
<reference evidence="4 5" key="1">
    <citation type="submission" date="2024-09" db="EMBL/GenBank/DDBJ databases">
        <authorList>
            <person name="Sun Q."/>
            <person name="Mori K."/>
        </authorList>
    </citation>
    <scope>NUCLEOTIDE SEQUENCE [LARGE SCALE GENOMIC DNA]</scope>
    <source>
        <strain evidence="4 5">TBRC 1432</strain>
    </source>
</reference>
<dbReference type="Pfam" id="PF00801">
    <property type="entry name" value="PKD"/>
    <property type="match status" value="1"/>
</dbReference>
<dbReference type="InterPro" id="IPR022409">
    <property type="entry name" value="PKD/Chitinase_dom"/>
</dbReference>
<dbReference type="Proteomes" id="UP001589810">
    <property type="component" value="Unassembled WGS sequence"/>
</dbReference>
<dbReference type="PROSITE" id="PS50093">
    <property type="entry name" value="PKD"/>
    <property type="match status" value="1"/>
</dbReference>
<dbReference type="SUPFAM" id="SSF49299">
    <property type="entry name" value="PKD domain"/>
    <property type="match status" value="1"/>
</dbReference>
<protein>
    <submittedName>
        <fullName evidence="4">PKD domain-containing protein</fullName>
    </submittedName>
</protein>
<dbReference type="SMART" id="SM00089">
    <property type="entry name" value="PKD"/>
    <property type="match status" value="1"/>
</dbReference>
<feature type="signal peptide" evidence="2">
    <location>
        <begin position="1"/>
        <end position="29"/>
    </location>
</feature>
<dbReference type="InterPro" id="IPR013783">
    <property type="entry name" value="Ig-like_fold"/>
</dbReference>
<feature type="chain" id="PRO_5045887524" evidence="2">
    <location>
        <begin position="30"/>
        <end position="485"/>
    </location>
</feature>
<proteinExistence type="predicted"/>
<dbReference type="InterPro" id="IPR000601">
    <property type="entry name" value="PKD_dom"/>
</dbReference>
<dbReference type="Gene3D" id="2.60.40.10">
    <property type="entry name" value="Immunoglobulins"/>
    <property type="match status" value="1"/>
</dbReference>
<gene>
    <name evidence="4" type="ORF">ACFFH7_42695</name>
</gene>
<name>A0ABV6N787_9PSEU</name>
<keyword evidence="5" id="KW-1185">Reference proteome</keyword>
<evidence type="ECO:0000256" key="1">
    <source>
        <dbReference type="SAM" id="MobiDB-lite"/>
    </source>
</evidence>
<evidence type="ECO:0000259" key="3">
    <source>
        <dbReference type="PROSITE" id="PS50093"/>
    </source>
</evidence>
<feature type="region of interest" description="Disordered" evidence="1">
    <location>
        <begin position="464"/>
        <end position="485"/>
    </location>
</feature>
<feature type="domain" description="PKD" evidence="3">
    <location>
        <begin position="310"/>
        <end position="376"/>
    </location>
</feature>
<dbReference type="EMBL" id="JBHLUD010000015">
    <property type="protein sequence ID" value="MFC0548279.1"/>
    <property type="molecule type" value="Genomic_DNA"/>
</dbReference>
<organism evidence="4 5">
    <name type="scientific">Kutzneria chonburiensis</name>
    <dbReference type="NCBI Taxonomy" id="1483604"/>
    <lineage>
        <taxon>Bacteria</taxon>
        <taxon>Bacillati</taxon>
        <taxon>Actinomycetota</taxon>
        <taxon>Actinomycetes</taxon>
        <taxon>Pseudonocardiales</taxon>
        <taxon>Pseudonocardiaceae</taxon>
        <taxon>Kutzneria</taxon>
    </lineage>
</organism>
<evidence type="ECO:0000313" key="4">
    <source>
        <dbReference type="EMBL" id="MFC0548279.1"/>
    </source>
</evidence>
<sequence>MTLSIRRMSASVVGLVAVATVLFPGIANAAPPSNDDIDTATAITALPFAATQDTTQATKATDDPTSCYAYGQRSTWYDYTAPADGVVLATVSATGSTPVLAAYTGARDALTQVTDSCTSYNHPPSSTFHVTAGTTYHLLVLDLYAGSQVTFRLNLVPASPNDNFAAAIVPAFPGDLTGDLARASAEPGETPPSCDATVDHSVWYRYTPERTRSVSVEQVSYFDAPSISVYQGTSVDRLTEVDCVRSQDRLNSVFTAVAGQTYYIRVAAGADHARSFDLSIATAPALAPGFSANPERPSVFSDIQFYTYPGDPLGRKFASGQISFGDGTSAPLTGDPIHHQYTKDGQYQVTVSGATNDGRTGSTVRTLKVETHDVSVANLVVPASARAGQTKSIKVSVVDTRYDEDVTVTLSRLYENGVYNSIGSLTQRVAAGHTVEFPFAYTYTAADVAAGKVTFQVSAGLPNHYPADDHPDDNQLVGVTTSVRS</sequence>
<dbReference type="RefSeq" id="WP_273937878.1">
    <property type="nucleotide sequence ID" value="NZ_CP097263.1"/>
</dbReference>
<evidence type="ECO:0000313" key="5">
    <source>
        <dbReference type="Proteomes" id="UP001589810"/>
    </source>
</evidence>
<keyword evidence="2" id="KW-0732">Signal</keyword>
<dbReference type="InterPro" id="IPR035986">
    <property type="entry name" value="PKD_dom_sf"/>
</dbReference>